<name>A0A846ZLE1_9GAMM</name>
<dbReference type="GO" id="GO:0016740">
    <property type="term" value="F:transferase activity"/>
    <property type="evidence" value="ECO:0007669"/>
    <property type="project" value="UniProtKB-KW"/>
</dbReference>
<organism evidence="1 2">
    <name type="scientific">Oleiagrimonas citrea</name>
    <dbReference type="NCBI Taxonomy" id="1665687"/>
    <lineage>
        <taxon>Bacteria</taxon>
        <taxon>Pseudomonadati</taxon>
        <taxon>Pseudomonadota</taxon>
        <taxon>Gammaproteobacteria</taxon>
        <taxon>Lysobacterales</taxon>
        <taxon>Rhodanobacteraceae</taxon>
        <taxon>Oleiagrimonas</taxon>
    </lineage>
</organism>
<protein>
    <submittedName>
        <fullName evidence="1">Sulfotransferase family 2 domain-containing protein</fullName>
    </submittedName>
</protein>
<sequence length="239" mass="27320">MPSKLFLHMPKCAGSSVKKMLLECAGDRVVIDNDTLFALPPADRNTVIEAAAEQPALPPPGKIVYGHFYPVKYLGGGMKPASAGDDFRMVTILRDPLERMVSHYRFWQTHEHPENHVWSLMHAGAWSFETFALGAPMQNFYAQYLTRISLEQFTYIGILENFPVSVEKCMRVMGVSHESCEIPVENRTRNGIAYPSFNDDFIDRFVKHHAEDYAIYLHAVRTYHSMHMLPPYLARRLSN</sequence>
<dbReference type="Gene3D" id="3.40.50.300">
    <property type="entry name" value="P-loop containing nucleotide triphosphate hydrolases"/>
    <property type="match status" value="1"/>
</dbReference>
<dbReference type="SUPFAM" id="SSF52540">
    <property type="entry name" value="P-loop containing nucleoside triphosphate hydrolases"/>
    <property type="match status" value="1"/>
</dbReference>
<gene>
    <name evidence="1" type="ORF">HF690_04795</name>
</gene>
<reference evidence="1 2" key="1">
    <citation type="journal article" date="2017" name="Int. J. Syst. Evol. Microbiol.">
        <title>Oleiagrimonas citrea sp. nov., a marine bacterium isolated from tidal flat sediment and emended description of the genus Oleiagrimonas Fang et al. 2015 and Oleiagrimonas soli.</title>
        <authorList>
            <person name="Yang S.H."/>
            <person name="Seo H.S."/>
            <person name="Seong C.N."/>
            <person name="Kwon K.K."/>
        </authorList>
    </citation>
    <scope>NUCLEOTIDE SEQUENCE [LARGE SCALE GENOMIC DNA]</scope>
    <source>
        <strain evidence="1 2">MEBiC09124</strain>
    </source>
</reference>
<evidence type="ECO:0000313" key="1">
    <source>
        <dbReference type="EMBL" id="NKZ38273.1"/>
    </source>
</evidence>
<dbReference type="InterPro" id="IPR027417">
    <property type="entry name" value="P-loop_NTPase"/>
</dbReference>
<accession>A0A846ZLE1</accession>
<dbReference type="EMBL" id="JAAZQD010000002">
    <property type="protein sequence ID" value="NKZ38273.1"/>
    <property type="molecule type" value="Genomic_DNA"/>
</dbReference>
<dbReference type="AlphaFoldDB" id="A0A846ZLE1"/>
<proteinExistence type="predicted"/>
<keyword evidence="1" id="KW-0808">Transferase</keyword>
<evidence type="ECO:0000313" key="2">
    <source>
        <dbReference type="Proteomes" id="UP000541636"/>
    </source>
</evidence>
<comment type="caution">
    <text evidence="1">The sequence shown here is derived from an EMBL/GenBank/DDBJ whole genome shotgun (WGS) entry which is preliminary data.</text>
</comment>
<dbReference type="Proteomes" id="UP000541636">
    <property type="component" value="Unassembled WGS sequence"/>
</dbReference>
<keyword evidence="2" id="KW-1185">Reference proteome</keyword>
<dbReference type="RefSeq" id="WP_168608646.1">
    <property type="nucleotide sequence ID" value="NZ_JAAZQD010000002.1"/>
</dbReference>